<gene>
    <name evidence="2" type="ORF">GMRT_24200</name>
</gene>
<keyword evidence="3" id="KW-1185">Reference proteome</keyword>
<reference evidence="2 3" key="1">
    <citation type="submission" date="2019-05" db="EMBL/GenBank/DDBJ databases">
        <title>The compact genome of Giardia muris reveals important steps in the evolution of intestinal protozoan parasites.</title>
        <authorList>
            <person name="Xu F."/>
            <person name="Jimenez-Gonzalez A."/>
            <person name="Einarsson E."/>
            <person name="Astvaldsson A."/>
            <person name="Peirasmaki D."/>
            <person name="Eckmann L."/>
            <person name="Andersson J.O."/>
            <person name="Svard S.G."/>
            <person name="Jerlstrom-Hultqvist J."/>
        </authorList>
    </citation>
    <scope>NUCLEOTIDE SEQUENCE [LARGE SCALE GENOMIC DNA]</scope>
    <source>
        <strain evidence="2 3">Roberts-Thomson</strain>
    </source>
</reference>
<name>A0A4Z1T452_GIAMU</name>
<organism evidence="2 3">
    <name type="scientific">Giardia muris</name>
    <dbReference type="NCBI Taxonomy" id="5742"/>
    <lineage>
        <taxon>Eukaryota</taxon>
        <taxon>Metamonada</taxon>
        <taxon>Diplomonadida</taxon>
        <taxon>Hexamitidae</taxon>
        <taxon>Giardiinae</taxon>
        <taxon>Giardia</taxon>
    </lineage>
</organism>
<dbReference type="Proteomes" id="UP000315496">
    <property type="component" value="Chromosome 4"/>
</dbReference>
<sequence length="230" mass="24658">MQTRSLPNPPHARDLSASMGHRDVAEPPGGRPCPKLLVARPVARAVDFELCDSSHRAIDSINPQPQPESGRAPGPPPTARRELRRNSIVSARHAVGAVWPSEPGSGWYASVLPVLGLVLVRGRVLPPRCTCQAGRRLNHPSSSRWGPTGIRPEDVQSAGTEVVGTPLELPRAPGPRWNGSLRAQQTLTASIPVQLTRRLETERRPAGRGLCWATPVRREAVGGGTLQSSG</sequence>
<protein>
    <submittedName>
        <fullName evidence="2">Uncharacterized protein</fullName>
    </submittedName>
</protein>
<evidence type="ECO:0000313" key="3">
    <source>
        <dbReference type="Proteomes" id="UP000315496"/>
    </source>
</evidence>
<dbReference type="VEuPathDB" id="GiardiaDB:GMRT_24200"/>
<feature type="region of interest" description="Disordered" evidence="1">
    <location>
        <begin position="57"/>
        <end position="81"/>
    </location>
</feature>
<comment type="caution">
    <text evidence="2">The sequence shown here is derived from an EMBL/GenBank/DDBJ whole genome shotgun (WGS) entry which is preliminary data.</text>
</comment>
<accession>A0A4Z1T452</accession>
<proteinExistence type="predicted"/>
<dbReference type="AlphaFoldDB" id="A0A4Z1T452"/>
<evidence type="ECO:0000256" key="1">
    <source>
        <dbReference type="SAM" id="MobiDB-lite"/>
    </source>
</evidence>
<evidence type="ECO:0000313" key="2">
    <source>
        <dbReference type="EMBL" id="TNJ27191.1"/>
    </source>
</evidence>
<feature type="region of interest" description="Disordered" evidence="1">
    <location>
        <begin position="1"/>
        <end position="34"/>
    </location>
</feature>
<dbReference type="EMBL" id="VDLU01000004">
    <property type="protein sequence ID" value="TNJ27191.1"/>
    <property type="molecule type" value="Genomic_DNA"/>
</dbReference>